<accession>A0A9X4KIG4</accession>
<dbReference type="RefSeq" id="WP_277565952.1">
    <property type="nucleotide sequence ID" value="NZ_JAPDHZ010000003.1"/>
</dbReference>
<feature type="compositionally biased region" description="Low complexity" evidence="1">
    <location>
        <begin position="41"/>
        <end position="68"/>
    </location>
</feature>
<dbReference type="EMBL" id="JAPDHZ010000003">
    <property type="protein sequence ID" value="MDG0792129.1"/>
    <property type="molecule type" value="Genomic_DNA"/>
</dbReference>
<sequence>MLKKTNNVKFKFRTTLLTSISLAAALTAAGCGNSNNNNTDASPSAAPSGSASSTASAAASGSASPSAGSELPPVELTWYYPQNAANPDLQLVNDAVNKITKEKINATIKLMPIDFGTYEQKMNTTTAASEKIDIIWTSNWLFKFDTNQQKGVFLPLDDLLKTHGQKLRDSMQDKFWDDAKRDGKIYAVPNFQVSASRPSLVLQKRFVDKYNLDLSTIKKIDDIEPFLKQIKDGEPGITPFGTTKGFYTGLMYNIDNKVEVYRDDTTHTVLPDVTDELKHSYELAHSWYTKGYIMEDAATLKSAADAYNKGTTAVWFDVTGKPGSEVEFKVSDGGYDVVLAPLAQSTFTGAASTMNAISRTSKNPERAMMFLELVNTDKELYNTLVYGIEGKHYTKTTGDYIKINQDAGYFTNTDWIFGNITNEYLPEGSPADKIAQTIKVNDEAYVSPYTGFVFDTEPVKTEIANVNAVKEEYGASLGTGTLDPAKYLPIYEEKLKKAGVETIRAEKQKQLNEWLAANGKK</sequence>
<evidence type="ECO:0000313" key="4">
    <source>
        <dbReference type="EMBL" id="MDG0792129.1"/>
    </source>
</evidence>
<dbReference type="Gene3D" id="3.40.190.10">
    <property type="entry name" value="Periplasmic binding protein-like II"/>
    <property type="match status" value="1"/>
</dbReference>
<keyword evidence="5" id="KW-1185">Reference proteome</keyword>
<comment type="caution">
    <text evidence="4">The sequence shown here is derived from an EMBL/GenBank/DDBJ whole genome shotgun (WGS) entry which is preliminary data.</text>
</comment>
<dbReference type="InterPro" id="IPR022627">
    <property type="entry name" value="DUF3502"/>
</dbReference>
<gene>
    <name evidence="4" type="ORF">OMP38_15590</name>
</gene>
<feature type="region of interest" description="Disordered" evidence="1">
    <location>
        <begin position="38"/>
        <end position="68"/>
    </location>
</feature>
<feature type="domain" description="DUF3502" evidence="3">
    <location>
        <begin position="448"/>
        <end position="516"/>
    </location>
</feature>
<evidence type="ECO:0000259" key="3">
    <source>
        <dbReference type="Pfam" id="PF12010"/>
    </source>
</evidence>
<evidence type="ECO:0000256" key="2">
    <source>
        <dbReference type="SAM" id="SignalP"/>
    </source>
</evidence>
<evidence type="ECO:0000256" key="1">
    <source>
        <dbReference type="SAM" id="MobiDB-lite"/>
    </source>
</evidence>
<reference evidence="4 5" key="1">
    <citation type="submission" date="2022-10" db="EMBL/GenBank/DDBJ databases">
        <title>Comparative genomic analysis of Cohnella hashimotonis sp. nov., isolated from the International Space Station.</title>
        <authorList>
            <person name="Simpson A."/>
            <person name="Venkateswaran K."/>
        </authorList>
    </citation>
    <scope>NUCLEOTIDE SEQUENCE [LARGE SCALE GENOMIC DNA]</scope>
    <source>
        <strain evidence="4 5">DSM 18997</strain>
    </source>
</reference>
<proteinExistence type="predicted"/>
<feature type="chain" id="PRO_5040801749" evidence="2">
    <location>
        <begin position="29"/>
        <end position="521"/>
    </location>
</feature>
<dbReference type="AlphaFoldDB" id="A0A9X4KIG4"/>
<organism evidence="4 5">
    <name type="scientific">Cohnella ginsengisoli</name>
    <dbReference type="NCBI Taxonomy" id="425004"/>
    <lineage>
        <taxon>Bacteria</taxon>
        <taxon>Bacillati</taxon>
        <taxon>Bacillota</taxon>
        <taxon>Bacilli</taxon>
        <taxon>Bacillales</taxon>
        <taxon>Paenibacillaceae</taxon>
        <taxon>Cohnella</taxon>
    </lineage>
</organism>
<dbReference type="Pfam" id="PF12010">
    <property type="entry name" value="DUF3502"/>
    <property type="match status" value="1"/>
</dbReference>
<name>A0A9X4KIG4_9BACL</name>
<protein>
    <submittedName>
        <fullName evidence="4">ABC transporter substrate-binding protein</fullName>
    </submittedName>
</protein>
<dbReference type="Proteomes" id="UP001153387">
    <property type="component" value="Unassembled WGS sequence"/>
</dbReference>
<keyword evidence="2" id="KW-0732">Signal</keyword>
<dbReference type="SUPFAM" id="SSF53850">
    <property type="entry name" value="Periplasmic binding protein-like II"/>
    <property type="match status" value="1"/>
</dbReference>
<evidence type="ECO:0000313" key="5">
    <source>
        <dbReference type="Proteomes" id="UP001153387"/>
    </source>
</evidence>
<dbReference type="PROSITE" id="PS51257">
    <property type="entry name" value="PROKAR_LIPOPROTEIN"/>
    <property type="match status" value="1"/>
</dbReference>
<feature type="signal peptide" evidence="2">
    <location>
        <begin position="1"/>
        <end position="28"/>
    </location>
</feature>